<keyword evidence="1" id="KW-0812">Transmembrane</keyword>
<sequence length="288" mass="29951">MTARAVTLLILLLVAGAARAQSFPEFTGRVVDGANVIPAATEADLTAKLEALQRETKRQLVVATVPDLQGYDIRDFGYRMGRDWGVGLRDVNNGAILLVAPNERKVSIEVGTGLEGIVTDALSATIINERIVPRFKAGDLPGGIVAGADALAQQLRAAPEEAQARTDTAAREFDETHRRRVGTAGGGQGVPGSLIFWGLIFLFVVLPLMRRRRGRWGGRHYRGASDPTLPIVLWSVANELGRSRGGGGVGWGGGGSSGGGGWTGGWTDSGFSGGGGGSFSGGGASGSW</sequence>
<keyword evidence="2" id="KW-0732">Signal</keyword>
<feature type="domain" description="TPM" evidence="3">
    <location>
        <begin position="30"/>
        <end position="153"/>
    </location>
</feature>
<organism evidence="4 5">
    <name type="scientific">Sphingomonas lenta</name>
    <dbReference type="NCBI Taxonomy" id="1141887"/>
    <lineage>
        <taxon>Bacteria</taxon>
        <taxon>Pseudomonadati</taxon>
        <taxon>Pseudomonadota</taxon>
        <taxon>Alphaproteobacteria</taxon>
        <taxon>Sphingomonadales</taxon>
        <taxon>Sphingomonadaceae</taxon>
        <taxon>Sphingomonas</taxon>
    </lineage>
</organism>
<reference evidence="5" key="1">
    <citation type="submission" date="2017-09" db="EMBL/GenBank/DDBJ databases">
        <authorList>
            <person name="Feng G."/>
            <person name="Zhu H."/>
        </authorList>
    </citation>
    <scope>NUCLEOTIDE SEQUENCE [LARGE SCALE GENOMIC DNA]</scope>
    <source>
        <strain evidence="5">1PNM-20</strain>
    </source>
</reference>
<keyword evidence="5" id="KW-1185">Reference proteome</keyword>
<protein>
    <submittedName>
        <fullName evidence="4">Methanol dehydrogenase</fullName>
    </submittedName>
</protein>
<feature type="transmembrane region" description="Helical" evidence="1">
    <location>
        <begin position="189"/>
        <end position="209"/>
    </location>
</feature>
<dbReference type="PANTHER" id="PTHR30373:SF2">
    <property type="entry name" value="UPF0603 PROTEIN YGCG"/>
    <property type="match status" value="1"/>
</dbReference>
<feature type="signal peptide" evidence="2">
    <location>
        <begin position="1"/>
        <end position="20"/>
    </location>
</feature>
<dbReference type="AlphaFoldDB" id="A0A2A2SCV5"/>
<evidence type="ECO:0000256" key="1">
    <source>
        <dbReference type="SAM" id="Phobius"/>
    </source>
</evidence>
<accession>A0A2A2SCV5</accession>
<dbReference type="Proteomes" id="UP000218151">
    <property type="component" value="Unassembled WGS sequence"/>
</dbReference>
<evidence type="ECO:0000313" key="4">
    <source>
        <dbReference type="EMBL" id="PAX07097.1"/>
    </source>
</evidence>
<dbReference type="Pfam" id="PF04536">
    <property type="entry name" value="TPM_phosphatase"/>
    <property type="match status" value="1"/>
</dbReference>
<feature type="chain" id="PRO_5012516873" evidence="2">
    <location>
        <begin position="21"/>
        <end position="288"/>
    </location>
</feature>
<evidence type="ECO:0000256" key="2">
    <source>
        <dbReference type="SAM" id="SignalP"/>
    </source>
</evidence>
<comment type="caution">
    <text evidence="4">The sequence shown here is derived from an EMBL/GenBank/DDBJ whole genome shotgun (WGS) entry which is preliminary data.</text>
</comment>
<gene>
    <name evidence="4" type="ORF">CKY28_13700</name>
</gene>
<keyword evidence="1" id="KW-0472">Membrane</keyword>
<dbReference type="RefSeq" id="WP_095998921.1">
    <property type="nucleotide sequence ID" value="NZ_NSLI01000004.1"/>
</dbReference>
<evidence type="ECO:0000313" key="5">
    <source>
        <dbReference type="Proteomes" id="UP000218151"/>
    </source>
</evidence>
<dbReference type="EMBL" id="NSLI01000004">
    <property type="protein sequence ID" value="PAX07097.1"/>
    <property type="molecule type" value="Genomic_DNA"/>
</dbReference>
<proteinExistence type="predicted"/>
<keyword evidence="1" id="KW-1133">Transmembrane helix</keyword>
<dbReference type="Gene3D" id="3.10.310.50">
    <property type="match status" value="1"/>
</dbReference>
<dbReference type="InterPro" id="IPR007621">
    <property type="entry name" value="TPM_dom"/>
</dbReference>
<name>A0A2A2SCV5_9SPHN</name>
<dbReference type="PANTHER" id="PTHR30373">
    <property type="entry name" value="UPF0603 PROTEIN YGCG"/>
    <property type="match status" value="1"/>
</dbReference>
<evidence type="ECO:0000259" key="3">
    <source>
        <dbReference type="Pfam" id="PF04536"/>
    </source>
</evidence>